<dbReference type="Gene3D" id="1.10.357.10">
    <property type="entry name" value="Tetracycline Repressor, domain 2"/>
    <property type="match status" value="1"/>
</dbReference>
<reference evidence="8" key="1">
    <citation type="submission" date="2016-10" db="EMBL/GenBank/DDBJ databases">
        <authorList>
            <person name="Varghese N."/>
            <person name="Submissions S."/>
        </authorList>
    </citation>
    <scope>NUCLEOTIDE SEQUENCE [LARGE SCALE GENOMIC DNA]</scope>
    <source>
        <strain evidence="8">DSM 22127</strain>
    </source>
</reference>
<dbReference type="SUPFAM" id="SSF48498">
    <property type="entry name" value="Tetracyclin repressor-like, C-terminal domain"/>
    <property type="match status" value="1"/>
</dbReference>
<evidence type="ECO:0000256" key="2">
    <source>
        <dbReference type="ARBA" id="ARBA00023125"/>
    </source>
</evidence>
<name>A0A1H1LL26_9ACTN</name>
<dbReference type="InterPro" id="IPR009057">
    <property type="entry name" value="Homeodomain-like_sf"/>
</dbReference>
<feature type="DNA-binding region" description="H-T-H motif" evidence="4">
    <location>
        <begin position="133"/>
        <end position="152"/>
    </location>
</feature>
<dbReference type="InterPro" id="IPR050109">
    <property type="entry name" value="HTH-type_TetR-like_transc_reg"/>
</dbReference>
<feature type="region of interest" description="Disordered" evidence="5">
    <location>
        <begin position="1"/>
        <end position="21"/>
    </location>
</feature>
<dbReference type="Proteomes" id="UP000198859">
    <property type="component" value="Chromosome I"/>
</dbReference>
<dbReference type="Pfam" id="PF00440">
    <property type="entry name" value="TetR_N"/>
    <property type="match status" value="1"/>
</dbReference>
<protein>
    <submittedName>
        <fullName evidence="7">DNA-binding transcriptional regulator, AcrR family</fullName>
    </submittedName>
</protein>
<organism evidence="7 8">
    <name type="scientific">Nocardioides scoriae</name>
    <dbReference type="NCBI Taxonomy" id="642780"/>
    <lineage>
        <taxon>Bacteria</taxon>
        <taxon>Bacillati</taxon>
        <taxon>Actinomycetota</taxon>
        <taxon>Actinomycetes</taxon>
        <taxon>Propionibacteriales</taxon>
        <taxon>Nocardioidaceae</taxon>
        <taxon>Nocardioides</taxon>
    </lineage>
</organism>
<evidence type="ECO:0000256" key="3">
    <source>
        <dbReference type="ARBA" id="ARBA00023163"/>
    </source>
</evidence>
<dbReference type="Pfam" id="PF02909">
    <property type="entry name" value="TetR_C_1"/>
    <property type="match status" value="1"/>
</dbReference>
<dbReference type="InterPro" id="IPR001647">
    <property type="entry name" value="HTH_TetR"/>
</dbReference>
<evidence type="ECO:0000313" key="8">
    <source>
        <dbReference type="Proteomes" id="UP000198859"/>
    </source>
</evidence>
<gene>
    <name evidence="7" type="ORF">SAMN04488570_0260</name>
</gene>
<feature type="region of interest" description="Disordered" evidence="5">
    <location>
        <begin position="80"/>
        <end position="109"/>
    </location>
</feature>
<dbReference type="Gene3D" id="1.10.10.60">
    <property type="entry name" value="Homeodomain-like"/>
    <property type="match status" value="1"/>
</dbReference>
<keyword evidence="8" id="KW-1185">Reference proteome</keyword>
<dbReference type="GO" id="GO:0000976">
    <property type="term" value="F:transcription cis-regulatory region binding"/>
    <property type="evidence" value="ECO:0007669"/>
    <property type="project" value="TreeGrafter"/>
</dbReference>
<dbReference type="PANTHER" id="PTHR30055:SF151">
    <property type="entry name" value="TRANSCRIPTIONAL REGULATORY PROTEIN"/>
    <property type="match status" value="1"/>
</dbReference>
<keyword evidence="3" id="KW-0804">Transcription</keyword>
<dbReference type="InterPro" id="IPR004111">
    <property type="entry name" value="Repressor_TetR_C"/>
</dbReference>
<sequence length="332" mass="36736">MTTAGLRHGDLPAIPGGPGRARWGDIDWSSQTYNVRPRQGACTNGLSGSRTGILNHSRPILERTARCPFSSWSTGYRRVRRGGRRADDRRATHADADLVNGDPLPSNKAPLSRRRVVDAALAYIDQDGLPSLTMRRLGNLLGVEAMSLYRYVPGKQELLDAVVERLVLNLEDDELVLREPEDGWEDFLQRLAHGIRRIALEHPKAFPLVVSRPAGGPWLRPPLRSLEWVESFLNGLIVEGFTEDDALGAYRAFTSFLLGHLLLEVATHGADVGPLDVLEDGSSQDDALAGYSTVRRLRTRLSEDQSRVEFEESLESLLDRMALLLAASSQVD</sequence>
<proteinExistence type="predicted"/>
<keyword evidence="2 4" id="KW-0238">DNA-binding</keyword>
<dbReference type="GO" id="GO:0003700">
    <property type="term" value="F:DNA-binding transcription factor activity"/>
    <property type="evidence" value="ECO:0007669"/>
    <property type="project" value="TreeGrafter"/>
</dbReference>
<accession>A0A1H1LL26</accession>
<evidence type="ECO:0000256" key="5">
    <source>
        <dbReference type="SAM" id="MobiDB-lite"/>
    </source>
</evidence>
<dbReference type="AlphaFoldDB" id="A0A1H1LL26"/>
<feature type="compositionally biased region" description="Basic and acidic residues" evidence="5">
    <location>
        <begin position="84"/>
        <end position="96"/>
    </location>
</feature>
<dbReference type="STRING" id="642780.SAMN04488570_0260"/>
<dbReference type="InterPro" id="IPR036271">
    <property type="entry name" value="Tet_transcr_reg_TetR-rel_C_sf"/>
</dbReference>
<evidence type="ECO:0000256" key="4">
    <source>
        <dbReference type="PROSITE-ProRule" id="PRU00335"/>
    </source>
</evidence>
<dbReference type="PROSITE" id="PS50977">
    <property type="entry name" value="HTH_TETR_2"/>
    <property type="match status" value="1"/>
</dbReference>
<dbReference type="GO" id="GO:0045892">
    <property type="term" value="P:negative regulation of DNA-templated transcription"/>
    <property type="evidence" value="ECO:0007669"/>
    <property type="project" value="InterPro"/>
</dbReference>
<dbReference type="EMBL" id="LT629757">
    <property type="protein sequence ID" value="SDR75117.1"/>
    <property type="molecule type" value="Genomic_DNA"/>
</dbReference>
<dbReference type="SUPFAM" id="SSF46689">
    <property type="entry name" value="Homeodomain-like"/>
    <property type="match status" value="1"/>
</dbReference>
<evidence type="ECO:0000256" key="1">
    <source>
        <dbReference type="ARBA" id="ARBA00023015"/>
    </source>
</evidence>
<evidence type="ECO:0000313" key="7">
    <source>
        <dbReference type="EMBL" id="SDR75117.1"/>
    </source>
</evidence>
<evidence type="ECO:0000259" key="6">
    <source>
        <dbReference type="PROSITE" id="PS50977"/>
    </source>
</evidence>
<keyword evidence="1" id="KW-0805">Transcription regulation</keyword>
<dbReference type="PANTHER" id="PTHR30055">
    <property type="entry name" value="HTH-TYPE TRANSCRIPTIONAL REGULATOR RUTR"/>
    <property type="match status" value="1"/>
</dbReference>
<feature type="domain" description="HTH tetR-type" evidence="6">
    <location>
        <begin position="110"/>
        <end position="170"/>
    </location>
</feature>